<proteinExistence type="predicted"/>
<accession>A0ABY5E5R1</accession>
<dbReference type="Proteomes" id="UP001060012">
    <property type="component" value="Chromosome"/>
</dbReference>
<dbReference type="PANTHER" id="PTHR43484">
    <property type="match status" value="1"/>
</dbReference>
<reference evidence="2" key="1">
    <citation type="submission" date="2022-07" db="EMBL/GenBank/DDBJ databases">
        <title>Arcobacter roscoffensis sp. nov., a marine bacterium isolated from coastal seawater collected from Roscoff, France.</title>
        <authorList>
            <person name="Pascual J."/>
            <person name="Lepeaux C."/>
            <person name="Methner A."/>
            <person name="Overmann J."/>
        </authorList>
    </citation>
    <scope>NUCLEOTIDE SEQUENCE</scope>
    <source>
        <strain evidence="2">ARW1-2F2</strain>
    </source>
</reference>
<dbReference type="InterPro" id="IPR028976">
    <property type="entry name" value="CheC-like_sf"/>
</dbReference>
<keyword evidence="3" id="KW-1185">Reference proteome</keyword>
<gene>
    <name evidence="2" type="ORF">NJU99_03000</name>
</gene>
<dbReference type="Gene3D" id="3.40.1550.10">
    <property type="entry name" value="CheC-like"/>
    <property type="match status" value="1"/>
</dbReference>
<evidence type="ECO:0000256" key="1">
    <source>
        <dbReference type="ARBA" id="ARBA00022500"/>
    </source>
</evidence>
<dbReference type="RefSeq" id="WP_254577259.1">
    <property type="nucleotide sequence ID" value="NZ_CP100595.1"/>
</dbReference>
<dbReference type="EMBL" id="CP100595">
    <property type="protein sequence ID" value="UTJ07080.1"/>
    <property type="molecule type" value="Genomic_DNA"/>
</dbReference>
<sequence>MNSISLNEDEKDCLQELMNIAYGSASSAIADIIDAFATLAIPNINIINVSELKPYLDKQLKNQEHFVSSQLINGDFQGENLFIIDRPSALNLSEEFDLINDENLSDEEICDIILEITNILSSTTISSLIKEMNSYASFSPPSITLINSASQLEDNLIEQYQQVIIISTELNFSEQNIYGHLLMLATDESILHIKRTINKILDEY</sequence>
<organism evidence="2 3">
    <name type="scientific">Arcobacter roscoffensis</name>
    <dbReference type="NCBI Taxonomy" id="2961520"/>
    <lineage>
        <taxon>Bacteria</taxon>
        <taxon>Pseudomonadati</taxon>
        <taxon>Campylobacterota</taxon>
        <taxon>Epsilonproteobacteria</taxon>
        <taxon>Campylobacterales</taxon>
        <taxon>Arcobacteraceae</taxon>
        <taxon>Arcobacter</taxon>
    </lineage>
</organism>
<dbReference type="CDD" id="cd17910">
    <property type="entry name" value="CheC_ClassII"/>
    <property type="match status" value="1"/>
</dbReference>
<evidence type="ECO:0000313" key="3">
    <source>
        <dbReference type="Proteomes" id="UP001060012"/>
    </source>
</evidence>
<dbReference type="PANTHER" id="PTHR43484:SF1">
    <property type="entry name" value="FLAGELLAR MOTOR SWITCH PROTEIN FLIN"/>
    <property type="match status" value="1"/>
</dbReference>
<dbReference type="SUPFAM" id="SSF103039">
    <property type="entry name" value="CheC-like"/>
    <property type="match status" value="1"/>
</dbReference>
<name>A0ABY5E5R1_9BACT</name>
<dbReference type="InterPro" id="IPR051469">
    <property type="entry name" value="FliN/MopA/SpaO"/>
</dbReference>
<evidence type="ECO:0000313" key="2">
    <source>
        <dbReference type="EMBL" id="UTJ07080.1"/>
    </source>
</evidence>
<keyword evidence="1" id="KW-0145">Chemotaxis</keyword>
<protein>
    <submittedName>
        <fullName evidence="2">Chemotaxis protein CheC</fullName>
    </submittedName>
</protein>